<dbReference type="InterPro" id="IPR053192">
    <property type="entry name" value="Vacuole_Formation_Reg"/>
</dbReference>
<evidence type="ECO:0000313" key="3">
    <source>
        <dbReference type="EMBL" id="WOG88229.1"/>
    </source>
</evidence>
<dbReference type="InterPro" id="IPR004146">
    <property type="entry name" value="DC1"/>
</dbReference>
<keyword evidence="4" id="KW-1185">Reference proteome</keyword>
<protein>
    <recommendedName>
        <fullName evidence="2">DC1 domain-containing protein</fullName>
    </recommendedName>
</protein>
<dbReference type="PANTHER" id="PTHR32410:SF216">
    <property type="entry name" value="PHORBOL-ESTER_DAG-TYPE DOMAIN-CONTAINING PROTEIN"/>
    <property type="match status" value="1"/>
</dbReference>
<feature type="domain" description="DC1" evidence="2">
    <location>
        <begin position="75"/>
        <end position="119"/>
    </location>
</feature>
<proteinExistence type="predicted"/>
<dbReference type="EMBL" id="CP093344">
    <property type="protein sequence ID" value="WOG88229.1"/>
    <property type="molecule type" value="Genomic_DNA"/>
</dbReference>
<dbReference type="Proteomes" id="UP000077755">
    <property type="component" value="Chromosome 2"/>
</dbReference>
<feature type="domain" description="DC1" evidence="2">
    <location>
        <begin position="9"/>
        <end position="62"/>
    </location>
</feature>
<keyword evidence="1" id="KW-0677">Repeat</keyword>
<evidence type="ECO:0000256" key="1">
    <source>
        <dbReference type="ARBA" id="ARBA00022737"/>
    </source>
</evidence>
<dbReference type="Pfam" id="PF03107">
    <property type="entry name" value="C1_2"/>
    <property type="match status" value="3"/>
</dbReference>
<reference evidence="3" key="1">
    <citation type="journal article" date="2016" name="Nat. Genet.">
        <title>A high-quality carrot genome assembly provides new insights into carotenoid accumulation and asterid genome evolution.</title>
        <authorList>
            <person name="Iorizzo M."/>
            <person name="Ellison S."/>
            <person name="Senalik D."/>
            <person name="Zeng P."/>
            <person name="Satapoomin P."/>
            <person name="Huang J."/>
            <person name="Bowman M."/>
            <person name="Iovene M."/>
            <person name="Sanseverino W."/>
            <person name="Cavagnaro P."/>
            <person name="Yildiz M."/>
            <person name="Macko-Podgorni A."/>
            <person name="Moranska E."/>
            <person name="Grzebelus E."/>
            <person name="Grzebelus D."/>
            <person name="Ashrafi H."/>
            <person name="Zheng Z."/>
            <person name="Cheng S."/>
            <person name="Spooner D."/>
            <person name="Van Deynze A."/>
            <person name="Simon P."/>
        </authorList>
    </citation>
    <scope>NUCLEOTIDE SEQUENCE</scope>
    <source>
        <tissue evidence="3">Leaf</tissue>
    </source>
</reference>
<evidence type="ECO:0000313" key="4">
    <source>
        <dbReference type="Proteomes" id="UP000077755"/>
    </source>
</evidence>
<evidence type="ECO:0000259" key="2">
    <source>
        <dbReference type="Pfam" id="PF03107"/>
    </source>
</evidence>
<dbReference type="AlphaFoldDB" id="A0AAF1AM35"/>
<feature type="domain" description="DC1" evidence="2">
    <location>
        <begin position="130"/>
        <end position="179"/>
    </location>
</feature>
<name>A0AAF1AM35_DAUCS</name>
<dbReference type="SUPFAM" id="SSF57889">
    <property type="entry name" value="Cysteine-rich domain"/>
    <property type="match status" value="3"/>
</dbReference>
<dbReference type="PANTHER" id="PTHR32410">
    <property type="entry name" value="CYSTEINE/HISTIDINE-RICH C1 DOMAIN FAMILY PROTEIN"/>
    <property type="match status" value="1"/>
</dbReference>
<reference evidence="3" key="2">
    <citation type="submission" date="2022-03" db="EMBL/GenBank/DDBJ databases">
        <title>Draft title - Genomic analysis of global carrot germplasm unveils the trajectory of domestication and the origin of high carotenoid orange carrot.</title>
        <authorList>
            <person name="Iorizzo M."/>
            <person name="Ellison S."/>
            <person name="Senalik D."/>
            <person name="Macko-Podgorni A."/>
            <person name="Grzebelus D."/>
            <person name="Bostan H."/>
            <person name="Rolling W."/>
            <person name="Curaba J."/>
            <person name="Simon P."/>
        </authorList>
    </citation>
    <scope>NUCLEOTIDE SEQUENCE</scope>
    <source>
        <tissue evidence="3">Leaf</tissue>
    </source>
</reference>
<gene>
    <name evidence="3" type="ORF">DCAR_0207463</name>
</gene>
<sequence>MSCSTLDHFSHPDHSLRLKDNFVVRADATCSVCYKSVAATPTYTCSSSNIACQKYYLHKSCAELPKQIIRDKQDEHPLTLQPRSKNCTSFFRCDACWEETNDYSYVCLTCDFWIHKKCAFTPPIIPAPAYHHHPLTLIFCIPDMLRYFSRYCPICKERVQAFCWSYYCHKCTFFVHLKCSTTTVSLMSVPYCLYF</sequence>
<dbReference type="InterPro" id="IPR046349">
    <property type="entry name" value="C1-like_sf"/>
</dbReference>
<accession>A0AAF1AM35</accession>
<organism evidence="3 4">
    <name type="scientific">Daucus carota subsp. sativus</name>
    <name type="common">Carrot</name>
    <dbReference type="NCBI Taxonomy" id="79200"/>
    <lineage>
        <taxon>Eukaryota</taxon>
        <taxon>Viridiplantae</taxon>
        <taxon>Streptophyta</taxon>
        <taxon>Embryophyta</taxon>
        <taxon>Tracheophyta</taxon>
        <taxon>Spermatophyta</taxon>
        <taxon>Magnoliopsida</taxon>
        <taxon>eudicotyledons</taxon>
        <taxon>Gunneridae</taxon>
        <taxon>Pentapetalae</taxon>
        <taxon>asterids</taxon>
        <taxon>campanulids</taxon>
        <taxon>Apiales</taxon>
        <taxon>Apiaceae</taxon>
        <taxon>Apioideae</taxon>
        <taxon>Scandiceae</taxon>
        <taxon>Daucinae</taxon>
        <taxon>Daucus</taxon>
        <taxon>Daucus sect. Daucus</taxon>
    </lineage>
</organism>